<dbReference type="AlphaFoldDB" id="A0A9W9K2Y5"/>
<evidence type="ECO:0008006" key="3">
    <source>
        <dbReference type="Google" id="ProtNLM"/>
    </source>
</evidence>
<proteinExistence type="predicted"/>
<dbReference type="RefSeq" id="XP_056472702.1">
    <property type="nucleotide sequence ID" value="XM_056621896.1"/>
</dbReference>
<keyword evidence="2" id="KW-1185">Reference proteome</keyword>
<organism evidence="1 2">
    <name type="scientific">Penicillium argentinense</name>
    <dbReference type="NCBI Taxonomy" id="1131581"/>
    <lineage>
        <taxon>Eukaryota</taxon>
        <taxon>Fungi</taxon>
        <taxon>Dikarya</taxon>
        <taxon>Ascomycota</taxon>
        <taxon>Pezizomycotina</taxon>
        <taxon>Eurotiomycetes</taxon>
        <taxon>Eurotiomycetidae</taxon>
        <taxon>Eurotiales</taxon>
        <taxon>Aspergillaceae</taxon>
        <taxon>Penicillium</taxon>
    </lineage>
</organism>
<dbReference type="EMBL" id="JAPQKI010000009">
    <property type="protein sequence ID" value="KAJ5090721.1"/>
    <property type="molecule type" value="Genomic_DNA"/>
</dbReference>
<evidence type="ECO:0000313" key="1">
    <source>
        <dbReference type="EMBL" id="KAJ5090721.1"/>
    </source>
</evidence>
<protein>
    <recommendedName>
        <fullName evidence="3">Ankyrin</fullName>
    </recommendedName>
</protein>
<reference evidence="1" key="2">
    <citation type="journal article" date="2023" name="IMA Fungus">
        <title>Comparative genomic study of the Penicillium genus elucidates a diverse pangenome and 15 lateral gene transfer events.</title>
        <authorList>
            <person name="Petersen C."/>
            <person name="Sorensen T."/>
            <person name="Nielsen M.R."/>
            <person name="Sondergaard T.E."/>
            <person name="Sorensen J.L."/>
            <person name="Fitzpatrick D.A."/>
            <person name="Frisvad J.C."/>
            <person name="Nielsen K.L."/>
        </authorList>
    </citation>
    <scope>NUCLEOTIDE SEQUENCE</scope>
    <source>
        <strain evidence="1">IBT 30761</strain>
    </source>
</reference>
<sequence>MDVDNQGVEPMDLAPDYNIAPQSVNYSVIERIYNLYSADNGRSVSPTSSMEVESSCSDHEESSLLPEFDDRFHAATPASSCSSSYRSASPYPLFTTWLPSNLNKLPLELVYDLFDEVLIGNTSRLTHKGFHGLLRLRLANKHTKAMVSSYMRRESVLRYFRQQLQDWNDNRCVRWYQTHSEAKVRLLNSANTRNPDGEGDVITEVIADDCLECYESLCKHMPGLSRAYAGCNEDGLTFISLAVRSSSYRIFEHLFVQRDFSISYVLSAIALISSADCRRPSCTGLGMLAYQQDPEFAEKVLNLVGPHMMTIRDVLHDDSVPFRTALFSREKALLCKYVTVPTAEWLTKLGIRLWKTHDGDDSPWHAAVHNGPEFLEYLYKHNPKGIACRNRDGALPIHHSMWVNRLDSFIWFLSKGQGMTVDEWGVDETGLIAAYLSSPESEIMLEELLPCPEPHEHNFYITGVFFRSIAMGLRDEVRTRAVSSNMGYGEFLKFREEHEQRAIRKCIAVSNVFFHIGYSVGYYLDMGKKAHGHAVDTAKQWHFGELERAIKWYHGIINLCE</sequence>
<name>A0A9W9K2Y5_9EURO</name>
<dbReference type="Gene3D" id="1.25.40.20">
    <property type="entry name" value="Ankyrin repeat-containing domain"/>
    <property type="match status" value="1"/>
</dbReference>
<accession>A0A9W9K2Y5</accession>
<dbReference type="GeneID" id="81360875"/>
<comment type="caution">
    <text evidence="1">The sequence shown here is derived from an EMBL/GenBank/DDBJ whole genome shotgun (WGS) entry which is preliminary data.</text>
</comment>
<evidence type="ECO:0000313" key="2">
    <source>
        <dbReference type="Proteomes" id="UP001149074"/>
    </source>
</evidence>
<gene>
    <name evidence="1" type="ORF">N7532_009405</name>
</gene>
<dbReference type="OrthoDB" id="432281at2759"/>
<dbReference type="SUPFAM" id="SSF48403">
    <property type="entry name" value="Ankyrin repeat"/>
    <property type="match status" value="1"/>
</dbReference>
<dbReference type="InterPro" id="IPR036770">
    <property type="entry name" value="Ankyrin_rpt-contain_sf"/>
</dbReference>
<reference evidence="1" key="1">
    <citation type="submission" date="2022-11" db="EMBL/GenBank/DDBJ databases">
        <authorList>
            <person name="Petersen C."/>
        </authorList>
    </citation>
    <scope>NUCLEOTIDE SEQUENCE</scope>
    <source>
        <strain evidence="1">IBT 30761</strain>
    </source>
</reference>
<dbReference type="Proteomes" id="UP001149074">
    <property type="component" value="Unassembled WGS sequence"/>
</dbReference>